<gene>
    <name evidence="3" type="ORF">QEH52_18955</name>
</gene>
<keyword evidence="2" id="KW-0732">Signal</keyword>
<protein>
    <recommendedName>
        <fullName evidence="5">SH3b domain-containing protein</fullName>
    </recommendedName>
</protein>
<evidence type="ECO:0000256" key="2">
    <source>
        <dbReference type="SAM" id="SignalP"/>
    </source>
</evidence>
<dbReference type="EMBL" id="JARXHW010000095">
    <property type="protein sequence ID" value="MDQ8209606.1"/>
    <property type="molecule type" value="Genomic_DNA"/>
</dbReference>
<proteinExistence type="predicted"/>
<dbReference type="Proteomes" id="UP001225316">
    <property type="component" value="Unassembled WGS sequence"/>
</dbReference>
<keyword evidence="4" id="KW-1185">Reference proteome</keyword>
<accession>A0ABU1AZN7</accession>
<sequence length="152" mass="16623">MKLDKSSVLAMYLGFVIICFSAGCQTTPPTQTTTPPPKEAKETQYIEGVRVYGDVAAISSQDIAEIIKVIEKIKNVDPILSIEVLSGTRVDVEAGVIRGPLNGSGWYYEVKKENGVWIRHKTTIMRGWVSQTKGEPDGADQPHLRASNSTTT</sequence>
<dbReference type="RefSeq" id="WP_308952523.1">
    <property type="nucleotide sequence ID" value="NZ_JARXHW010000095.1"/>
</dbReference>
<evidence type="ECO:0008006" key="5">
    <source>
        <dbReference type="Google" id="ProtNLM"/>
    </source>
</evidence>
<evidence type="ECO:0000313" key="3">
    <source>
        <dbReference type="EMBL" id="MDQ8209606.1"/>
    </source>
</evidence>
<organism evidence="3 4">
    <name type="scientific">Thalassobacterium maritimum</name>
    <dbReference type="NCBI Taxonomy" id="3041265"/>
    <lineage>
        <taxon>Bacteria</taxon>
        <taxon>Pseudomonadati</taxon>
        <taxon>Verrucomicrobiota</taxon>
        <taxon>Opitutia</taxon>
        <taxon>Puniceicoccales</taxon>
        <taxon>Coraliomargaritaceae</taxon>
        <taxon>Thalassobacterium</taxon>
    </lineage>
</organism>
<name>A0ABU1AZN7_9BACT</name>
<feature type="compositionally biased region" description="Basic and acidic residues" evidence="1">
    <location>
        <begin position="134"/>
        <end position="143"/>
    </location>
</feature>
<feature type="signal peptide" evidence="2">
    <location>
        <begin position="1"/>
        <end position="21"/>
    </location>
</feature>
<feature type="chain" id="PRO_5045571541" description="SH3b domain-containing protein" evidence="2">
    <location>
        <begin position="22"/>
        <end position="152"/>
    </location>
</feature>
<dbReference type="PROSITE" id="PS51257">
    <property type="entry name" value="PROKAR_LIPOPROTEIN"/>
    <property type="match status" value="1"/>
</dbReference>
<feature type="region of interest" description="Disordered" evidence="1">
    <location>
        <begin position="130"/>
        <end position="152"/>
    </location>
</feature>
<comment type="caution">
    <text evidence="3">The sequence shown here is derived from an EMBL/GenBank/DDBJ whole genome shotgun (WGS) entry which is preliminary data.</text>
</comment>
<evidence type="ECO:0000313" key="4">
    <source>
        <dbReference type="Proteomes" id="UP001225316"/>
    </source>
</evidence>
<evidence type="ECO:0000256" key="1">
    <source>
        <dbReference type="SAM" id="MobiDB-lite"/>
    </source>
</evidence>
<reference evidence="3 4" key="1">
    <citation type="submission" date="2023-04" db="EMBL/GenBank/DDBJ databases">
        <title>A novel bacteria isolated from coastal sediment.</title>
        <authorList>
            <person name="Liu X.-J."/>
            <person name="Du Z.-J."/>
        </authorList>
    </citation>
    <scope>NUCLEOTIDE SEQUENCE [LARGE SCALE GENOMIC DNA]</scope>
    <source>
        <strain evidence="3 4">SDUM461003</strain>
    </source>
</reference>